<feature type="transmembrane region" description="Helical" evidence="1">
    <location>
        <begin position="261"/>
        <end position="288"/>
    </location>
</feature>
<accession>A0AAU9EIC8</accession>
<evidence type="ECO:0000313" key="3">
    <source>
        <dbReference type="Proteomes" id="UP001366166"/>
    </source>
</evidence>
<sequence length="530" mass="57968">MLGWLLETALALMVAASVWWLWPRLDLPRMGHEQQWFSLGWLLALGLGAVWRALWPQPDHEEKAHHLLRAGACSWAALGLGLVFVVLLVASLGLGNYKLWLGIVYLGGVTLSLAGLSLRLRSRVRARPEGELLALLAGAAIAFLACLLILPWVRPDLTALWPPPAGELWMPLAAAALWGGVSGAILPVVRLLGGDRRLAWIVFLAVGLGAGPALAVSWLPLAPLAVVCAIMVGLACLRLLSPRLRRGAEEQAEQAQEARPLSFYWLLRALMLIWWGVGAGVTLAAAWWYPRVGAMFTDAIWLRAVGLGAFMVTCVGLLAEYAQPLLGGSDSPRLGRERKVVGVYCSVLALLAAFSPFWLMQPPANAHLPSYFSDGARAVLLSEETVLGPHNPEVELKPPTWLSNLSRVFVISLLSDGGQVEQGQVVAQLIATDEQDLPHIYQLRAGIDTAEWDLDRRETGLEAKHRPARLASTWIVYTASGEAFMAHDYFTGLYLGGRVERLTSVRLRYLYDNPPGKPPVTLVLRKVFLY</sequence>
<feature type="transmembrane region" description="Helical" evidence="1">
    <location>
        <begin position="300"/>
        <end position="319"/>
    </location>
</feature>
<feature type="transmembrane region" description="Helical" evidence="1">
    <location>
        <begin position="340"/>
        <end position="360"/>
    </location>
</feature>
<reference evidence="3" key="1">
    <citation type="journal article" date="2023" name="Arch. Microbiol.">
        <title>Desulfoferula mesophilus gen. nov. sp. nov., a mesophilic sulfate-reducing bacterium isolated from a brackish lake sediment.</title>
        <authorList>
            <person name="Watanabe T."/>
            <person name="Yabe T."/>
            <person name="Tsuji J.M."/>
            <person name="Fukui M."/>
        </authorList>
    </citation>
    <scope>NUCLEOTIDE SEQUENCE [LARGE SCALE GENOMIC DNA]</scope>
    <source>
        <strain evidence="3">12FAK</strain>
    </source>
</reference>
<feature type="transmembrane region" description="Helical" evidence="1">
    <location>
        <begin position="67"/>
        <end position="93"/>
    </location>
</feature>
<feature type="transmembrane region" description="Helical" evidence="1">
    <location>
        <begin position="132"/>
        <end position="153"/>
    </location>
</feature>
<dbReference type="AlphaFoldDB" id="A0AAU9EIC8"/>
<keyword evidence="1" id="KW-0812">Transmembrane</keyword>
<dbReference type="RefSeq" id="WP_338602440.1">
    <property type="nucleotide sequence ID" value="NZ_AP028679.1"/>
</dbReference>
<feature type="transmembrane region" description="Helical" evidence="1">
    <location>
        <begin position="34"/>
        <end position="55"/>
    </location>
</feature>
<name>A0AAU9EIC8_9BACT</name>
<gene>
    <name evidence="2" type="ORF">FAK_35810</name>
</gene>
<dbReference type="EMBL" id="AP028679">
    <property type="protein sequence ID" value="BEQ16515.1"/>
    <property type="molecule type" value="Genomic_DNA"/>
</dbReference>
<feature type="transmembrane region" description="Helical" evidence="1">
    <location>
        <begin position="198"/>
        <end position="215"/>
    </location>
</feature>
<feature type="transmembrane region" description="Helical" evidence="1">
    <location>
        <begin position="221"/>
        <end position="240"/>
    </location>
</feature>
<protein>
    <submittedName>
        <fullName evidence="2">Uncharacterized protein</fullName>
    </submittedName>
</protein>
<evidence type="ECO:0000256" key="1">
    <source>
        <dbReference type="SAM" id="Phobius"/>
    </source>
</evidence>
<dbReference type="Proteomes" id="UP001366166">
    <property type="component" value="Chromosome"/>
</dbReference>
<organism evidence="2 3">
    <name type="scientific">Desulfoferula mesophila</name>
    <dbReference type="NCBI Taxonomy" id="3058419"/>
    <lineage>
        <taxon>Bacteria</taxon>
        <taxon>Pseudomonadati</taxon>
        <taxon>Thermodesulfobacteriota</taxon>
        <taxon>Desulfarculia</taxon>
        <taxon>Desulfarculales</taxon>
        <taxon>Desulfarculaceae</taxon>
        <taxon>Desulfoferula</taxon>
    </lineage>
</organism>
<evidence type="ECO:0000313" key="2">
    <source>
        <dbReference type="EMBL" id="BEQ16515.1"/>
    </source>
</evidence>
<feature type="transmembrane region" description="Helical" evidence="1">
    <location>
        <begin position="168"/>
        <end position="186"/>
    </location>
</feature>
<proteinExistence type="predicted"/>
<feature type="transmembrane region" description="Helical" evidence="1">
    <location>
        <begin position="5"/>
        <end position="22"/>
    </location>
</feature>
<feature type="transmembrane region" description="Helical" evidence="1">
    <location>
        <begin position="99"/>
        <end position="120"/>
    </location>
</feature>
<dbReference type="KEGG" id="dmp:FAK_35810"/>
<keyword evidence="1" id="KW-0472">Membrane</keyword>
<keyword evidence="3" id="KW-1185">Reference proteome</keyword>
<keyword evidence="1" id="KW-1133">Transmembrane helix</keyword>